<comment type="caution">
    <text evidence="6">The sequence shown here is derived from an EMBL/GenBank/DDBJ whole genome shotgun (WGS) entry which is preliminary data.</text>
</comment>
<reference evidence="6" key="1">
    <citation type="journal article" date="2020" name="Fungal Divers.">
        <title>Resolving the Mortierellaceae phylogeny through synthesis of multi-gene phylogenetics and phylogenomics.</title>
        <authorList>
            <person name="Vandepol N."/>
            <person name="Liber J."/>
            <person name="Desiro A."/>
            <person name="Na H."/>
            <person name="Kennedy M."/>
            <person name="Barry K."/>
            <person name="Grigoriev I.V."/>
            <person name="Miller A.N."/>
            <person name="O'Donnell K."/>
            <person name="Stajich J.E."/>
            <person name="Bonito G."/>
        </authorList>
    </citation>
    <scope>NUCLEOTIDE SEQUENCE</scope>
    <source>
        <strain evidence="6">MES-2147</strain>
    </source>
</reference>
<dbReference type="EMBL" id="JAAAHW010009995">
    <property type="protein sequence ID" value="KAF9932581.1"/>
    <property type="molecule type" value="Genomic_DNA"/>
</dbReference>
<dbReference type="PANTHER" id="PTHR19303:SF73">
    <property type="entry name" value="PROTEIN PDC2"/>
    <property type="match status" value="1"/>
</dbReference>
<dbReference type="Gene3D" id="1.10.10.60">
    <property type="entry name" value="Homeodomain-like"/>
    <property type="match status" value="2"/>
</dbReference>
<evidence type="ECO:0000256" key="4">
    <source>
        <dbReference type="SAM" id="MobiDB-lite"/>
    </source>
</evidence>
<dbReference type="InterPro" id="IPR007889">
    <property type="entry name" value="HTH_Psq"/>
</dbReference>
<proteinExistence type="predicted"/>
<feature type="compositionally biased region" description="Low complexity" evidence="4">
    <location>
        <begin position="82"/>
        <end position="94"/>
    </location>
</feature>
<organism evidence="6 7">
    <name type="scientific">Modicella reniformis</name>
    <dbReference type="NCBI Taxonomy" id="1440133"/>
    <lineage>
        <taxon>Eukaryota</taxon>
        <taxon>Fungi</taxon>
        <taxon>Fungi incertae sedis</taxon>
        <taxon>Mucoromycota</taxon>
        <taxon>Mortierellomycotina</taxon>
        <taxon>Mortierellomycetes</taxon>
        <taxon>Mortierellales</taxon>
        <taxon>Mortierellaceae</taxon>
        <taxon>Modicella</taxon>
    </lineage>
</organism>
<name>A0A9P6LSJ0_9FUNG</name>
<evidence type="ECO:0000259" key="5">
    <source>
        <dbReference type="PROSITE" id="PS51253"/>
    </source>
</evidence>
<evidence type="ECO:0000256" key="2">
    <source>
        <dbReference type="ARBA" id="ARBA00023125"/>
    </source>
</evidence>
<sequence length="618" mass="71097">MELQQEIQRGKLIMQLQQRNQQQESQLIQQNVLQCALQELKQLQDQWHNVMYYQCIQSEPTQPVDDQAINNPTTHQEQYTALSSSSLPGPSSSSKQAQAIQEYRSAAEQRSALTTRRRSREEDEHQIGEDTNKQSKTKQTRNMRTDQQKLEIVDYYEKSQNKSITHISKELNIPRSTTYGIINAKDNLKQKRSKNQLRAGLTLERHSMTESRFHILEELLVTWHLELKSRDVFVTDNKIRTQAFEIHRMLSDLLLDPLLPCIFLSGWLERFKARPHSSLAAIQDANSTTSEECIWPTNQVSGMGANDIYSCTVASMYLNMLPPRVYDGSYQDSPANEMAASKVSVILCCNALGTYKPRPLVLVSHRQNIPAIEGYEETEVKGSTEDFTISTIELWLKEFDSALNNCILLLLDQATFNLFRTVKARSKILIFKVPVVLDSSLPMSVGMVKEFKQNYYYNLLREYKPRGTQAQEPSLEGQLRLIPRAWREVQKCTIRRSFKSFSESIRERQQRGPIPFESPTLEHVLEGLSTLGISGSDELQNNDAHESRLRAVKYAFPDAPDIVVQYYLTQDSDIGPSSLLHAKIQEMKYRQDFGSYFESSNSDQVRYHQTSKISKLFQ</sequence>
<accession>A0A9P6LSJ0</accession>
<evidence type="ECO:0000256" key="3">
    <source>
        <dbReference type="ARBA" id="ARBA00023242"/>
    </source>
</evidence>
<evidence type="ECO:0000313" key="6">
    <source>
        <dbReference type="EMBL" id="KAF9932581.1"/>
    </source>
</evidence>
<gene>
    <name evidence="6" type="ORF">BGZ65_004426</name>
</gene>
<dbReference type="InterPro" id="IPR004875">
    <property type="entry name" value="DDE_SF_endonuclease_dom"/>
</dbReference>
<dbReference type="InterPro" id="IPR009057">
    <property type="entry name" value="Homeodomain-like_sf"/>
</dbReference>
<keyword evidence="2" id="KW-0238">DNA-binding</keyword>
<feature type="compositionally biased region" description="Basic and acidic residues" evidence="4">
    <location>
        <begin position="119"/>
        <end position="133"/>
    </location>
</feature>
<dbReference type="GO" id="GO:0003677">
    <property type="term" value="F:DNA binding"/>
    <property type="evidence" value="ECO:0007669"/>
    <property type="project" value="UniProtKB-KW"/>
</dbReference>
<keyword evidence="3" id="KW-0539">Nucleus</keyword>
<dbReference type="AlphaFoldDB" id="A0A9P6LSJ0"/>
<dbReference type="GO" id="GO:0005634">
    <property type="term" value="C:nucleus"/>
    <property type="evidence" value="ECO:0007669"/>
    <property type="project" value="UniProtKB-SubCell"/>
</dbReference>
<dbReference type="Pfam" id="PF04218">
    <property type="entry name" value="CENP-B_N"/>
    <property type="match status" value="1"/>
</dbReference>
<dbReference type="Pfam" id="PF03184">
    <property type="entry name" value="DDE_1"/>
    <property type="match status" value="1"/>
</dbReference>
<keyword evidence="7" id="KW-1185">Reference proteome</keyword>
<dbReference type="InterPro" id="IPR050863">
    <property type="entry name" value="CenT-Element_Derived"/>
</dbReference>
<evidence type="ECO:0000256" key="1">
    <source>
        <dbReference type="ARBA" id="ARBA00004123"/>
    </source>
</evidence>
<dbReference type="Proteomes" id="UP000749646">
    <property type="component" value="Unassembled WGS sequence"/>
</dbReference>
<comment type="subcellular location">
    <subcellularLocation>
        <location evidence="1">Nucleus</location>
    </subcellularLocation>
</comment>
<dbReference type="InterPro" id="IPR006600">
    <property type="entry name" value="HTH_CenpB_DNA-bd_dom"/>
</dbReference>
<dbReference type="PROSITE" id="PS51253">
    <property type="entry name" value="HTH_CENPB"/>
    <property type="match status" value="1"/>
</dbReference>
<evidence type="ECO:0000313" key="7">
    <source>
        <dbReference type="Proteomes" id="UP000749646"/>
    </source>
</evidence>
<dbReference type="PANTHER" id="PTHR19303">
    <property type="entry name" value="TRANSPOSON"/>
    <property type="match status" value="1"/>
</dbReference>
<dbReference type="SUPFAM" id="SSF46689">
    <property type="entry name" value="Homeodomain-like"/>
    <property type="match status" value="2"/>
</dbReference>
<protein>
    <recommendedName>
        <fullName evidence="5">HTH CENPB-type domain-containing protein</fullName>
    </recommendedName>
</protein>
<feature type="domain" description="HTH CENPB-type" evidence="5">
    <location>
        <begin position="204"/>
        <end position="281"/>
    </location>
</feature>
<feature type="region of interest" description="Disordered" evidence="4">
    <location>
        <begin position="77"/>
        <end position="146"/>
    </location>
</feature>
<dbReference type="OrthoDB" id="2443471at2759"/>